<keyword evidence="2" id="KW-1185">Reference proteome</keyword>
<accession>A0A8H7R600</accession>
<dbReference type="Gene3D" id="3.40.50.720">
    <property type="entry name" value="NAD(P)-binding Rossmann-like Domain"/>
    <property type="match status" value="1"/>
</dbReference>
<sequence length="353" mass="40529">MSTSNPTSATTVSKKLEYIFITHGDSYVGQALAMHIADQLDKNKGQLKTRHRAVLVLCQDKTKLKHLKKRGIKVKEVDYESQHTIMEQIKVRIKTMIYNPFAVIPGRMIEYGKNVLEAAIRENVKRIVMISSYGADTVDKSSTKTPLAQFNILEAHVRYHYKYGSWVVYRILFIQQYMYFWTQMFENQNILDMPISENDMLVTSMVWSYREPQQHLEAFTILSGGHDTATSSSSDESNQQPTAIKRVYELTSEPLSLVMMADAMSRALREAGSDFDVDAAVISDEQLESYLKFVFKPSLLNVNELNNVLNDIFKIKDDIQNSPRVVDDFANRPYSFLQGSPFIDDILLKNREH</sequence>
<evidence type="ECO:0000313" key="1">
    <source>
        <dbReference type="EMBL" id="KAG2205061.1"/>
    </source>
</evidence>
<name>A0A8H7R600_9FUNG</name>
<dbReference type="EMBL" id="JAEPRC010000182">
    <property type="protein sequence ID" value="KAG2205061.1"/>
    <property type="molecule type" value="Genomic_DNA"/>
</dbReference>
<proteinExistence type="predicted"/>
<organism evidence="1 2">
    <name type="scientific">Mucor plumbeus</name>
    <dbReference type="NCBI Taxonomy" id="97098"/>
    <lineage>
        <taxon>Eukaryota</taxon>
        <taxon>Fungi</taxon>
        <taxon>Fungi incertae sedis</taxon>
        <taxon>Mucoromycota</taxon>
        <taxon>Mucoromycotina</taxon>
        <taxon>Mucoromycetes</taxon>
        <taxon>Mucorales</taxon>
        <taxon>Mucorineae</taxon>
        <taxon>Mucoraceae</taxon>
        <taxon>Mucor</taxon>
    </lineage>
</organism>
<protein>
    <submittedName>
        <fullName evidence="1">Uncharacterized protein</fullName>
    </submittedName>
</protein>
<dbReference type="OrthoDB" id="2223205at2759"/>
<dbReference type="AlphaFoldDB" id="A0A8H7R600"/>
<evidence type="ECO:0000313" key="2">
    <source>
        <dbReference type="Proteomes" id="UP000650833"/>
    </source>
</evidence>
<dbReference type="SUPFAM" id="SSF51735">
    <property type="entry name" value="NAD(P)-binding Rossmann-fold domains"/>
    <property type="match status" value="1"/>
</dbReference>
<gene>
    <name evidence="1" type="ORF">INT46_000034</name>
</gene>
<dbReference type="InterPro" id="IPR036291">
    <property type="entry name" value="NAD(P)-bd_dom_sf"/>
</dbReference>
<dbReference type="Proteomes" id="UP000650833">
    <property type="component" value="Unassembled WGS sequence"/>
</dbReference>
<reference evidence="1" key="1">
    <citation type="submission" date="2020-12" db="EMBL/GenBank/DDBJ databases">
        <title>Metabolic potential, ecology and presence of endohyphal bacteria is reflected in genomic diversity of Mucoromycotina.</title>
        <authorList>
            <person name="Muszewska A."/>
            <person name="Okrasinska A."/>
            <person name="Steczkiewicz K."/>
            <person name="Drgas O."/>
            <person name="Orlowska M."/>
            <person name="Perlinska-Lenart U."/>
            <person name="Aleksandrzak-Piekarczyk T."/>
            <person name="Szatraj K."/>
            <person name="Zielenkiewicz U."/>
            <person name="Pilsyk S."/>
            <person name="Malc E."/>
            <person name="Mieczkowski P."/>
            <person name="Kruszewska J.S."/>
            <person name="Biernat P."/>
            <person name="Pawlowska J."/>
        </authorList>
    </citation>
    <scope>NUCLEOTIDE SEQUENCE</scope>
    <source>
        <strain evidence="1">CBS 226.32</strain>
    </source>
</reference>
<comment type="caution">
    <text evidence="1">The sequence shown here is derived from an EMBL/GenBank/DDBJ whole genome shotgun (WGS) entry which is preliminary data.</text>
</comment>